<dbReference type="AlphaFoldDB" id="A0A1B6HPH5"/>
<dbReference type="Pfam" id="PF03372">
    <property type="entry name" value="Exo_endo_phos"/>
    <property type="match status" value="1"/>
</dbReference>
<dbReference type="InterPro" id="IPR036691">
    <property type="entry name" value="Endo/exonu/phosph_ase_sf"/>
</dbReference>
<sequence length="404" mass="46186">KNQGLEIAKTGNGRQTHDILKVLHQNTDRVANKIDHVNEILINTKPDILTLTEHGLKQPLLLNTRLTGYTLITYFSRKHHQKGGVAIYADMKTSHYTLEAIDISDLCRELTLEGALVKIKTEHTCVYVLGIYRNQGNLEEDLEMMSEILNKIPTSKYPVLIMGDINIDIIKSGHDQKHLSEIHRSHNMTRLSLPPTRITPTSKTSIDCVCTNLDHEYLNVTIINTAISDHTAQLCTIRNIMKHKDQSLTSENRILSSRNIMNMGSLLDLQDWKIVLESVSVDESYENFCKILTNALDITCPVTKSKRKRTKQEVSADRETVQLKNIFLEAFDKYNLTGREEDKNDAMAKKKAYYLKLRTVKRLEVAKSIALSNDKPKTLWKIINNERKMGEREMLPTTLHIEGQ</sequence>
<dbReference type="PANTHER" id="PTHR33776:SF4">
    <property type="entry name" value="ENDONUCLEASE_EXONUCLEASE_PHOSPHATASE DOMAIN-CONTAINING PROTEIN"/>
    <property type="match status" value="1"/>
</dbReference>
<feature type="non-terminal residue" evidence="2">
    <location>
        <position position="1"/>
    </location>
</feature>
<dbReference type="Gene3D" id="3.60.10.10">
    <property type="entry name" value="Endonuclease/exonuclease/phosphatase"/>
    <property type="match status" value="1"/>
</dbReference>
<gene>
    <name evidence="2" type="ORF">g.2753</name>
</gene>
<dbReference type="EMBL" id="GECU01031143">
    <property type="protein sequence ID" value="JAS76563.1"/>
    <property type="molecule type" value="Transcribed_RNA"/>
</dbReference>
<dbReference type="SUPFAM" id="SSF56219">
    <property type="entry name" value="DNase I-like"/>
    <property type="match status" value="1"/>
</dbReference>
<dbReference type="InterPro" id="IPR005135">
    <property type="entry name" value="Endo/exonuclease/phosphatase"/>
</dbReference>
<dbReference type="PANTHER" id="PTHR33776">
    <property type="entry name" value="ENDO/EXONUCLEASE/PHOSPHATASE DOMAIN-CONTAINING PROTEIN"/>
    <property type="match status" value="1"/>
</dbReference>
<organism evidence="2">
    <name type="scientific">Homalodisca liturata</name>
    <dbReference type="NCBI Taxonomy" id="320908"/>
    <lineage>
        <taxon>Eukaryota</taxon>
        <taxon>Metazoa</taxon>
        <taxon>Ecdysozoa</taxon>
        <taxon>Arthropoda</taxon>
        <taxon>Hexapoda</taxon>
        <taxon>Insecta</taxon>
        <taxon>Pterygota</taxon>
        <taxon>Neoptera</taxon>
        <taxon>Paraneoptera</taxon>
        <taxon>Hemiptera</taxon>
        <taxon>Auchenorrhyncha</taxon>
        <taxon>Membracoidea</taxon>
        <taxon>Cicadellidae</taxon>
        <taxon>Cicadellinae</taxon>
        <taxon>Proconiini</taxon>
        <taxon>Homalodisca</taxon>
    </lineage>
</organism>
<evidence type="ECO:0000313" key="2">
    <source>
        <dbReference type="EMBL" id="JAS76563.1"/>
    </source>
</evidence>
<proteinExistence type="predicted"/>
<name>A0A1B6HPH5_9HEMI</name>
<accession>A0A1B6HPH5</accession>
<feature type="non-terminal residue" evidence="2">
    <location>
        <position position="404"/>
    </location>
</feature>
<feature type="domain" description="Endonuclease/exonuclease/phosphatase" evidence="1">
    <location>
        <begin position="28"/>
        <end position="230"/>
    </location>
</feature>
<evidence type="ECO:0000259" key="1">
    <source>
        <dbReference type="Pfam" id="PF03372"/>
    </source>
</evidence>
<reference evidence="2" key="1">
    <citation type="submission" date="2015-11" db="EMBL/GenBank/DDBJ databases">
        <title>De novo transcriptome assembly of four potential Pierce s Disease insect vectors from Arizona vineyards.</title>
        <authorList>
            <person name="Tassone E.E."/>
        </authorList>
    </citation>
    <scope>NUCLEOTIDE SEQUENCE</scope>
</reference>
<dbReference type="GO" id="GO:0003824">
    <property type="term" value="F:catalytic activity"/>
    <property type="evidence" value="ECO:0007669"/>
    <property type="project" value="InterPro"/>
</dbReference>
<protein>
    <recommendedName>
        <fullName evidence="1">Endonuclease/exonuclease/phosphatase domain-containing protein</fullName>
    </recommendedName>
</protein>